<dbReference type="OrthoDB" id="25840at2759"/>
<keyword evidence="2" id="KW-1133">Transmembrane helix</keyword>
<dbReference type="EMBL" id="SRMA01027478">
    <property type="protein sequence ID" value="TRY53689.1"/>
    <property type="molecule type" value="Genomic_DNA"/>
</dbReference>
<dbReference type="SUPFAM" id="SSF48726">
    <property type="entry name" value="Immunoglobulin"/>
    <property type="match status" value="4"/>
</dbReference>
<feature type="transmembrane region" description="Helical" evidence="2">
    <location>
        <begin position="514"/>
        <end position="537"/>
    </location>
</feature>
<feature type="domain" description="Ig-like" evidence="3">
    <location>
        <begin position="330"/>
        <end position="413"/>
    </location>
</feature>
<dbReference type="PANTHER" id="PTHR46484:SF3">
    <property type="entry name" value="MYELIN-ASSOCIATED GLYCOPROTEIN-LIKE"/>
    <property type="match status" value="1"/>
</dbReference>
<name>A0A553MKI2_9TELE</name>
<dbReference type="Proteomes" id="UP000316079">
    <property type="component" value="Unassembled WGS sequence"/>
</dbReference>
<dbReference type="PANTHER" id="PTHR46484">
    <property type="entry name" value="SI:CH211-171H4.5-RELATED"/>
    <property type="match status" value="1"/>
</dbReference>
<dbReference type="InterPro" id="IPR007110">
    <property type="entry name" value="Ig-like_dom"/>
</dbReference>
<dbReference type="SMART" id="SM00409">
    <property type="entry name" value="IG"/>
    <property type="match status" value="2"/>
</dbReference>
<protein>
    <recommendedName>
        <fullName evidence="3">Ig-like domain-containing protein</fullName>
    </recommendedName>
</protein>
<organism evidence="4 5">
    <name type="scientific">Danionella cerebrum</name>
    <dbReference type="NCBI Taxonomy" id="2873325"/>
    <lineage>
        <taxon>Eukaryota</taxon>
        <taxon>Metazoa</taxon>
        <taxon>Chordata</taxon>
        <taxon>Craniata</taxon>
        <taxon>Vertebrata</taxon>
        <taxon>Euteleostomi</taxon>
        <taxon>Actinopterygii</taxon>
        <taxon>Neopterygii</taxon>
        <taxon>Teleostei</taxon>
        <taxon>Ostariophysi</taxon>
        <taxon>Cypriniformes</taxon>
        <taxon>Danionidae</taxon>
        <taxon>Danioninae</taxon>
        <taxon>Danionella</taxon>
    </lineage>
</organism>
<feature type="compositionally biased region" description="Basic residues" evidence="1">
    <location>
        <begin position="593"/>
        <end position="607"/>
    </location>
</feature>
<dbReference type="InterPro" id="IPR036179">
    <property type="entry name" value="Ig-like_dom_sf"/>
</dbReference>
<dbReference type="AlphaFoldDB" id="A0A553MKI2"/>
<evidence type="ECO:0000313" key="4">
    <source>
        <dbReference type="EMBL" id="TRY53689.1"/>
    </source>
</evidence>
<dbReference type="PROSITE" id="PS50835">
    <property type="entry name" value="IG_LIKE"/>
    <property type="match status" value="1"/>
</dbReference>
<proteinExistence type="predicted"/>
<keyword evidence="2" id="KW-0472">Membrane</keyword>
<keyword evidence="5" id="KW-1185">Reference proteome</keyword>
<dbReference type="STRING" id="623744.A0A553MKI2"/>
<evidence type="ECO:0000259" key="3">
    <source>
        <dbReference type="PROSITE" id="PS50835"/>
    </source>
</evidence>
<sequence length="626" mass="70714">MELRAVLRNIQRVYSSLYHRRRSVFESVSESADHHLLLMALKTQLKLLFLMMSALADPTASFPSASQGQHPGKEYMLRASPLSLRVPLSISALDGSCLLIPCSFSPTLAGSQMELRLLKSFYYSFFFSRMNQKMQTVFSTDPSEAQKTDLRTRISLAGNMSEGDCSLSLSRISKEDQSVYELQMRESKEKRWNPRARFNLTITILMSFDVCLSAFRKLFCNKCIPEPPELSDPGPVLEDQWLQLNCSLKLLCAVHRPQLIWKFERGFPANSSAVSEIVELSSSQDLFLRLWSSVSFTVPKNSNLRVRCEAQYQQNRRSSASRQILVHFPPRSVRVEMFSESVRPGGSALLVCSCKSDPPATHFKWKREDSGLTHFLPKHTPTVRIYNISRHTRVQCSAANKLGWGSSQTTDLNIHFPPMVLSSSLCVWDGSVLSCECVVDSNPPAAVSWSVNDTYPKEGFNVTSSSSSSSSSLVVTLVGFSSTPLSVKCYAVNALGNHTHPLLLLHRTPDGAQVWAVFSSVCAALFLILMLALMLYYRSRTSRRRSILPPESLHSSQERHVYLNLSEVTHIYTNGSYQLIYQNCTPRFVRSTQMHKRQRRRGAKRQRERPPYVNPDPEAAVYVEVI</sequence>
<dbReference type="InterPro" id="IPR013783">
    <property type="entry name" value="Ig-like_fold"/>
</dbReference>
<dbReference type="Gene3D" id="2.60.40.10">
    <property type="entry name" value="Immunoglobulins"/>
    <property type="match status" value="4"/>
</dbReference>
<evidence type="ECO:0000256" key="2">
    <source>
        <dbReference type="SAM" id="Phobius"/>
    </source>
</evidence>
<dbReference type="InterPro" id="IPR003599">
    <property type="entry name" value="Ig_sub"/>
</dbReference>
<keyword evidence="2" id="KW-0812">Transmembrane</keyword>
<comment type="caution">
    <text evidence="4">The sequence shown here is derived from an EMBL/GenBank/DDBJ whole genome shotgun (WGS) entry which is preliminary data.</text>
</comment>
<reference evidence="4 5" key="1">
    <citation type="journal article" date="2019" name="Sci. Data">
        <title>Hybrid genome assembly and annotation of Danionella translucida.</title>
        <authorList>
            <person name="Kadobianskyi M."/>
            <person name="Schulze L."/>
            <person name="Schuelke M."/>
            <person name="Judkewitz B."/>
        </authorList>
    </citation>
    <scope>NUCLEOTIDE SEQUENCE [LARGE SCALE GENOMIC DNA]</scope>
    <source>
        <strain evidence="4 5">Bolton</strain>
    </source>
</reference>
<evidence type="ECO:0000256" key="1">
    <source>
        <dbReference type="SAM" id="MobiDB-lite"/>
    </source>
</evidence>
<evidence type="ECO:0000313" key="5">
    <source>
        <dbReference type="Proteomes" id="UP000316079"/>
    </source>
</evidence>
<accession>A0A553MKI2</accession>
<gene>
    <name evidence="4" type="ORF">DNTS_024430</name>
</gene>
<feature type="region of interest" description="Disordered" evidence="1">
    <location>
        <begin position="591"/>
        <end position="613"/>
    </location>
</feature>